<sequence length="300" mass="33451">MDRRPNAKAGWRLPGLGIAVVGLDVKFYAMLSLDTQFRLVSLTPALSCIPSASEGRDRSALYRAFAAASILQARILQDATHHQLPLGEPYDARLPYVSKLRRWSKTDPESNDFLEFEIQKHYPDTQPSRRFLYRAETKETPGSPILVKFVPQYCPQLHDICAASGHAPALLAYERLPGGLYGVAMEDALDAVPINKHNRISEHFEGWKTDLWELVAKFHDQDFVHGDLRDANILSGDDGCVKLVDFDWGGKDGEVLYPTPSLNPELLEGRSSESLVITRADDLRILENTLAKTLAQIGSP</sequence>
<name>A0ACD3BDH5_9AGAR</name>
<dbReference type="EMBL" id="ML208260">
    <property type="protein sequence ID" value="TFK76225.1"/>
    <property type="molecule type" value="Genomic_DNA"/>
</dbReference>
<organism evidence="1 2">
    <name type="scientific">Pluteus cervinus</name>
    <dbReference type="NCBI Taxonomy" id="181527"/>
    <lineage>
        <taxon>Eukaryota</taxon>
        <taxon>Fungi</taxon>
        <taxon>Dikarya</taxon>
        <taxon>Basidiomycota</taxon>
        <taxon>Agaricomycotina</taxon>
        <taxon>Agaricomycetes</taxon>
        <taxon>Agaricomycetidae</taxon>
        <taxon>Agaricales</taxon>
        <taxon>Pluteineae</taxon>
        <taxon>Pluteaceae</taxon>
        <taxon>Pluteus</taxon>
    </lineage>
</organism>
<evidence type="ECO:0000313" key="1">
    <source>
        <dbReference type="EMBL" id="TFK76225.1"/>
    </source>
</evidence>
<keyword evidence="2" id="KW-1185">Reference proteome</keyword>
<evidence type="ECO:0000313" key="2">
    <source>
        <dbReference type="Proteomes" id="UP000308600"/>
    </source>
</evidence>
<accession>A0ACD3BDH5</accession>
<dbReference type="Proteomes" id="UP000308600">
    <property type="component" value="Unassembled WGS sequence"/>
</dbReference>
<protein>
    <submittedName>
        <fullName evidence="1">Uncharacterized protein</fullName>
    </submittedName>
</protein>
<reference evidence="1 2" key="1">
    <citation type="journal article" date="2019" name="Nat. Ecol. Evol.">
        <title>Megaphylogeny resolves global patterns of mushroom evolution.</title>
        <authorList>
            <person name="Varga T."/>
            <person name="Krizsan K."/>
            <person name="Foldi C."/>
            <person name="Dima B."/>
            <person name="Sanchez-Garcia M."/>
            <person name="Sanchez-Ramirez S."/>
            <person name="Szollosi G.J."/>
            <person name="Szarkandi J.G."/>
            <person name="Papp V."/>
            <person name="Albert L."/>
            <person name="Andreopoulos W."/>
            <person name="Angelini C."/>
            <person name="Antonin V."/>
            <person name="Barry K.W."/>
            <person name="Bougher N.L."/>
            <person name="Buchanan P."/>
            <person name="Buyck B."/>
            <person name="Bense V."/>
            <person name="Catcheside P."/>
            <person name="Chovatia M."/>
            <person name="Cooper J."/>
            <person name="Damon W."/>
            <person name="Desjardin D."/>
            <person name="Finy P."/>
            <person name="Geml J."/>
            <person name="Haridas S."/>
            <person name="Hughes K."/>
            <person name="Justo A."/>
            <person name="Karasinski D."/>
            <person name="Kautmanova I."/>
            <person name="Kiss B."/>
            <person name="Kocsube S."/>
            <person name="Kotiranta H."/>
            <person name="LaButti K.M."/>
            <person name="Lechner B.E."/>
            <person name="Liimatainen K."/>
            <person name="Lipzen A."/>
            <person name="Lukacs Z."/>
            <person name="Mihaltcheva S."/>
            <person name="Morgado L.N."/>
            <person name="Niskanen T."/>
            <person name="Noordeloos M.E."/>
            <person name="Ohm R.A."/>
            <person name="Ortiz-Santana B."/>
            <person name="Ovrebo C."/>
            <person name="Racz N."/>
            <person name="Riley R."/>
            <person name="Savchenko A."/>
            <person name="Shiryaev A."/>
            <person name="Soop K."/>
            <person name="Spirin V."/>
            <person name="Szebenyi C."/>
            <person name="Tomsovsky M."/>
            <person name="Tulloss R.E."/>
            <person name="Uehling J."/>
            <person name="Grigoriev I.V."/>
            <person name="Vagvolgyi C."/>
            <person name="Papp T."/>
            <person name="Martin F.M."/>
            <person name="Miettinen O."/>
            <person name="Hibbett D.S."/>
            <person name="Nagy L.G."/>
        </authorList>
    </citation>
    <scope>NUCLEOTIDE SEQUENCE [LARGE SCALE GENOMIC DNA]</scope>
    <source>
        <strain evidence="1 2">NL-1719</strain>
    </source>
</reference>
<gene>
    <name evidence="1" type="ORF">BDN72DRAFT_830767</name>
</gene>
<proteinExistence type="predicted"/>